<accession>A0A514A8P4</accession>
<gene>
    <name evidence="2" type="primary">102</name>
    <name evidence="2" type="ORF">KYLE_106</name>
</gene>
<sequence length="138" mass="15956">MANIAGIPDDEVAAMAERAGVSVEEMEIKINVRQGNINERQRMEEAKARKKANDRKTYRQKQAELRAQADARKQEILDLKDQKRDLKERIRELQEKLIDADKAIKRVQKTAKKDKERLFNANARLRKILAAHGISTHE</sequence>
<evidence type="ECO:0000313" key="3">
    <source>
        <dbReference type="Proteomes" id="UP000319711"/>
    </source>
</evidence>
<keyword evidence="1" id="KW-0175">Coiled coil</keyword>
<dbReference type="KEGG" id="vg:55620310"/>
<organism evidence="2 3">
    <name type="scientific">Pantoea phage Kyle</name>
    <dbReference type="NCBI Taxonomy" id="2589665"/>
    <lineage>
        <taxon>Viruses</taxon>
        <taxon>Duplodnaviria</taxon>
        <taxon>Heunggongvirae</taxon>
        <taxon>Uroviricota</taxon>
        <taxon>Caudoviricetes</taxon>
        <taxon>Lindbergviridae</taxon>
        <taxon>Kylevirus</taxon>
        <taxon>Kylevirus kyle</taxon>
    </lineage>
</organism>
<protein>
    <submittedName>
        <fullName evidence="2">Uncharacterized protein</fullName>
    </submittedName>
</protein>
<dbReference type="RefSeq" id="YP_009849938.1">
    <property type="nucleotide sequence ID" value="NC_048796.1"/>
</dbReference>
<dbReference type="GeneID" id="55620310"/>
<dbReference type="EMBL" id="MN038177">
    <property type="protein sequence ID" value="QDH49594.1"/>
    <property type="molecule type" value="Genomic_DNA"/>
</dbReference>
<proteinExistence type="predicted"/>
<reference evidence="2 3" key="1">
    <citation type="submission" date="2019-06" db="EMBL/GenBank/DDBJ databases">
        <authorList>
            <person name="Fakulujo A."/>
            <person name="Fiaz D."/>
            <person name="Garg S."/>
            <person name="Gordon G."/>
            <person name="Haider Z."/>
            <person name="Hale A."/>
            <person name="Hodges K."/>
            <person name="Jacob L."/>
            <person name="Kandil F."/>
            <person name="Kincaid V."/>
            <person name="Melchor-Guerra M."/>
            <person name="Morrelli A."/>
            <person name="Morris R."/>
            <person name="Nawaz M."/>
            <person name="Nguyen N."/>
            <person name="Omair A."/>
            <person name="Pray J."/>
            <person name="Saleem H."/>
            <person name="Saravane K."/>
            <person name="Sharma A."/>
            <person name="Singh A."/>
            <person name="Walston M."/>
            <person name="Zaman H."/>
            <person name="Puthuveetil N."/>
            <person name="Do L."/>
            <person name="Islam N."/>
            <person name="Johnson A."/>
        </authorList>
    </citation>
    <scope>NUCLEOTIDE SEQUENCE [LARGE SCALE GENOMIC DNA]</scope>
</reference>
<evidence type="ECO:0000256" key="1">
    <source>
        <dbReference type="SAM" id="Coils"/>
    </source>
</evidence>
<dbReference type="Proteomes" id="UP000319711">
    <property type="component" value="Segment"/>
</dbReference>
<feature type="coiled-coil region" evidence="1">
    <location>
        <begin position="62"/>
        <end position="110"/>
    </location>
</feature>
<name>A0A514A8P4_9CAUD</name>
<evidence type="ECO:0000313" key="2">
    <source>
        <dbReference type="EMBL" id="QDH49594.1"/>
    </source>
</evidence>
<keyword evidence="3" id="KW-1185">Reference proteome</keyword>